<gene>
    <name evidence="3" type="ORF">EH230_06560</name>
    <name evidence="4" type="ORF">FLACOL_00109</name>
</gene>
<dbReference type="AlphaFoldDB" id="A0A2N9P714"/>
<reference evidence="4" key="1">
    <citation type="submission" date="2018-02" db="EMBL/GenBank/DDBJ databases">
        <authorList>
            <person name="Cohen D.B."/>
            <person name="Kent A.D."/>
        </authorList>
    </citation>
    <scope>NUCLEOTIDE SEQUENCE [LARGE SCALE GENOMIC DNA]</scope>
    <source>
        <strain evidence="4">CIP109753</strain>
    </source>
</reference>
<feature type="transmembrane region" description="Helical" evidence="1">
    <location>
        <begin position="85"/>
        <end position="103"/>
    </location>
</feature>
<dbReference type="RefSeq" id="WP_105195190.1">
    <property type="nucleotide sequence ID" value="NZ_OLKH01000039.1"/>
</dbReference>
<protein>
    <submittedName>
        <fullName evidence="3 4">Acyltransferase</fullName>
    </submittedName>
</protein>
<evidence type="ECO:0000313" key="4">
    <source>
        <dbReference type="EMBL" id="SPE76131.1"/>
    </source>
</evidence>
<keyword evidence="1" id="KW-0472">Membrane</keyword>
<feature type="transmembrane region" description="Helical" evidence="1">
    <location>
        <begin position="311"/>
        <end position="341"/>
    </location>
</feature>
<dbReference type="InterPro" id="IPR050879">
    <property type="entry name" value="Acyltransferase_3"/>
</dbReference>
<feature type="transmembrane region" description="Helical" evidence="1">
    <location>
        <begin position="287"/>
        <end position="305"/>
    </location>
</feature>
<evidence type="ECO:0000259" key="2">
    <source>
        <dbReference type="Pfam" id="PF01757"/>
    </source>
</evidence>
<feature type="domain" description="Acyltransferase 3" evidence="2">
    <location>
        <begin position="7"/>
        <end position="336"/>
    </location>
</feature>
<dbReference type="GO" id="GO:0000271">
    <property type="term" value="P:polysaccharide biosynthetic process"/>
    <property type="evidence" value="ECO:0007669"/>
    <property type="project" value="TreeGrafter"/>
</dbReference>
<dbReference type="GO" id="GO:0016747">
    <property type="term" value="F:acyltransferase activity, transferring groups other than amino-acyl groups"/>
    <property type="evidence" value="ECO:0007669"/>
    <property type="project" value="InterPro"/>
</dbReference>
<dbReference type="PANTHER" id="PTHR23028:SF53">
    <property type="entry name" value="ACYL_TRANSF_3 DOMAIN-CONTAINING PROTEIN"/>
    <property type="match status" value="1"/>
</dbReference>
<sequence length="351" mass="41429">MAKLPNLTSIRFLLASIVVVFHIPSFCKNRGLPYYDALPIFNKGTEAVYFFFSLSGFLIIRNVFIEKNKGTTHLKNFFLRRALRILPLYYLIFFIGLIFYHLIAPHFGFTHNPEYNIFLALTLGLTCFPNILAKYNPGGIIEILWSIGIEEQFYLFIAPVIYFLKPIKAFLFLTLFTIFYFYMFNFSSLSTLLNKYGMTFFYFSFSGIIAYLFIHSNRFKIPLFLTFISSIISLFIFLSNFFKTYLNNEIYQLLCMCSFSLTLYFLSQKPITFLQNKILVSLGEISYGIYMYHAITFQLIGYIFIKMKLHVLFTTFFSIILFNLSVFLLTISISYFSYHFYEKRFLTLKKQ</sequence>
<evidence type="ECO:0000313" key="5">
    <source>
        <dbReference type="Proteomes" id="UP000238180"/>
    </source>
</evidence>
<evidence type="ECO:0000313" key="6">
    <source>
        <dbReference type="Proteomes" id="UP000288951"/>
    </source>
</evidence>
<evidence type="ECO:0000256" key="1">
    <source>
        <dbReference type="SAM" id="Phobius"/>
    </source>
</evidence>
<dbReference type="EMBL" id="OLKH01000039">
    <property type="protein sequence ID" value="SPE76131.1"/>
    <property type="molecule type" value="Genomic_DNA"/>
</dbReference>
<dbReference type="Pfam" id="PF01757">
    <property type="entry name" value="Acyl_transf_3"/>
    <property type="match status" value="1"/>
</dbReference>
<proteinExistence type="predicted"/>
<organism evidence="4 5">
    <name type="scientific">Flavobacterium columnare</name>
    <dbReference type="NCBI Taxonomy" id="996"/>
    <lineage>
        <taxon>Bacteria</taxon>
        <taxon>Pseudomonadati</taxon>
        <taxon>Bacteroidota</taxon>
        <taxon>Flavobacteriia</taxon>
        <taxon>Flavobacteriales</taxon>
        <taxon>Flavobacteriaceae</taxon>
        <taxon>Flavobacterium</taxon>
    </lineage>
</organism>
<dbReference type="PANTHER" id="PTHR23028">
    <property type="entry name" value="ACETYLTRANSFERASE"/>
    <property type="match status" value="1"/>
</dbReference>
<dbReference type="GO" id="GO:0016020">
    <property type="term" value="C:membrane"/>
    <property type="evidence" value="ECO:0007669"/>
    <property type="project" value="TreeGrafter"/>
</dbReference>
<feature type="transmembrane region" description="Helical" evidence="1">
    <location>
        <begin position="115"/>
        <end position="133"/>
    </location>
</feature>
<dbReference type="Proteomes" id="UP000238180">
    <property type="component" value="Unassembled WGS sequence"/>
</dbReference>
<name>A0A2N9P714_9FLAO</name>
<keyword evidence="6" id="KW-1185">Reference proteome</keyword>
<dbReference type="InterPro" id="IPR002656">
    <property type="entry name" value="Acyl_transf_3_dom"/>
</dbReference>
<accession>A0A2N9P714</accession>
<feature type="transmembrane region" description="Helical" evidence="1">
    <location>
        <begin position="196"/>
        <end position="214"/>
    </location>
</feature>
<dbReference type="EMBL" id="RQSM01000003">
    <property type="protein sequence ID" value="RVU90590.1"/>
    <property type="molecule type" value="Genomic_DNA"/>
</dbReference>
<feature type="transmembrane region" description="Helical" evidence="1">
    <location>
        <begin position="250"/>
        <end position="266"/>
    </location>
</feature>
<feature type="transmembrane region" description="Helical" evidence="1">
    <location>
        <begin position="153"/>
        <end position="184"/>
    </location>
</feature>
<keyword evidence="1" id="KW-0812">Transmembrane</keyword>
<evidence type="ECO:0000313" key="3">
    <source>
        <dbReference type="EMBL" id="RVU90590.1"/>
    </source>
</evidence>
<dbReference type="Proteomes" id="UP000288951">
    <property type="component" value="Unassembled WGS sequence"/>
</dbReference>
<feature type="transmembrane region" description="Helical" evidence="1">
    <location>
        <begin position="221"/>
        <end position="238"/>
    </location>
</feature>
<keyword evidence="4" id="KW-0808">Transferase</keyword>
<keyword evidence="4" id="KW-0012">Acyltransferase</keyword>
<reference evidence="3" key="2">
    <citation type="submission" date="2018-12" db="EMBL/GenBank/DDBJ databases">
        <title>Draft genome sequence of Flaovobacterium columnare ARS1 isolated from channel catfish in Alabama.</title>
        <authorList>
            <person name="Cai W."/>
            <person name="Arias C."/>
        </authorList>
    </citation>
    <scope>NUCLEOTIDE SEQUENCE [LARGE SCALE GENOMIC DNA]</scope>
    <source>
        <strain evidence="3">ARS1</strain>
    </source>
</reference>
<dbReference type="OrthoDB" id="290051at2"/>
<keyword evidence="1" id="KW-1133">Transmembrane helix</keyword>
<feature type="transmembrane region" description="Helical" evidence="1">
    <location>
        <begin position="47"/>
        <end position="64"/>
    </location>
</feature>